<comment type="caution">
    <text evidence="2">The sequence shown here is derived from an EMBL/GenBank/DDBJ whole genome shotgun (WGS) entry which is preliminary data.</text>
</comment>
<dbReference type="PATRIC" id="fig|1637975.4.peg.3455"/>
<name>A0A0Q3VHP1_9BACI</name>
<dbReference type="RefSeq" id="WP_056685387.1">
    <property type="nucleotide sequence ID" value="NZ_LJIX01000006.1"/>
</dbReference>
<feature type="transmembrane region" description="Helical" evidence="1">
    <location>
        <begin position="282"/>
        <end position="308"/>
    </location>
</feature>
<keyword evidence="1" id="KW-0472">Membrane</keyword>
<feature type="transmembrane region" description="Helical" evidence="1">
    <location>
        <begin position="364"/>
        <end position="386"/>
    </location>
</feature>
<feature type="transmembrane region" description="Helical" evidence="1">
    <location>
        <begin position="115"/>
        <end position="134"/>
    </location>
</feature>
<dbReference type="Proteomes" id="UP000050996">
    <property type="component" value="Unassembled WGS sequence"/>
</dbReference>
<feature type="transmembrane region" description="Helical" evidence="1">
    <location>
        <begin position="224"/>
        <end position="242"/>
    </location>
</feature>
<dbReference type="InterPro" id="IPR036927">
    <property type="entry name" value="Cyt_c_oxase-like_su1_sf"/>
</dbReference>
<dbReference type="SUPFAM" id="SSF81442">
    <property type="entry name" value="Cytochrome c oxidase subunit I-like"/>
    <property type="match status" value="1"/>
</dbReference>
<evidence type="ECO:0000313" key="3">
    <source>
        <dbReference type="Proteomes" id="UP000050996"/>
    </source>
</evidence>
<feature type="transmembrane region" description="Helical" evidence="1">
    <location>
        <begin position="146"/>
        <end position="169"/>
    </location>
</feature>
<gene>
    <name evidence="2" type="ORF">AN957_17610</name>
</gene>
<proteinExistence type="predicted"/>
<dbReference type="AlphaFoldDB" id="A0A0Q3VHP1"/>
<feature type="transmembrane region" description="Helical" evidence="1">
    <location>
        <begin position="58"/>
        <end position="82"/>
    </location>
</feature>
<feature type="transmembrane region" description="Helical" evidence="1">
    <location>
        <begin position="248"/>
        <end position="270"/>
    </location>
</feature>
<evidence type="ECO:0000313" key="2">
    <source>
        <dbReference type="EMBL" id="KQL20211.1"/>
    </source>
</evidence>
<dbReference type="STRING" id="1637975.AN957_17610"/>
<feature type="transmembrane region" description="Helical" evidence="1">
    <location>
        <begin position="20"/>
        <end position="38"/>
    </location>
</feature>
<feature type="transmembrane region" description="Helical" evidence="1">
    <location>
        <begin position="320"/>
        <end position="343"/>
    </location>
</feature>
<keyword evidence="3" id="KW-1185">Reference proteome</keyword>
<feature type="transmembrane region" description="Helical" evidence="1">
    <location>
        <begin position="181"/>
        <end position="203"/>
    </location>
</feature>
<dbReference type="EMBL" id="LJIX01000006">
    <property type="protein sequence ID" value="KQL20211.1"/>
    <property type="molecule type" value="Genomic_DNA"/>
</dbReference>
<sequence length="416" mass="46019">MKLGPSASGNETNIKLPFSFIFVSMVALLASQILLLFQGDFLMDGQFRVPGIWSAAHLFILGWALMIGMGAMYQLVPVAFLTPIWNEKFGFIQFGVTAIGTFAFAHFLFHDPQNALIPGIITLIGILMFLFQMFMTLRKQAKPNILTLYVGTALVCLLLTIGLGITMLYSMKSGAAANQYFAIFKSHLLLGTAGWFTMLIFGFSYKMVPMFSLSHGYSMKPAKFVYPFYAGGLFVAIVSFFTESSVALIAGLLLQLIGFAIFIYHISLILKKRVKKKLDRSFTFALIAILSGGLIHFAAFITALTGVFSKAVGPLLMMYLFFWIAFSIIGYLYKIVPFLWWTAKYSKEIGKKDVPSLKDMVNDRASTPVFACLVIGIIGVDLSLFIGSKALFISGQLLFTIACFLFCFAIAKVVTK</sequence>
<dbReference type="Gene3D" id="1.20.210.10">
    <property type="entry name" value="Cytochrome c oxidase-like, subunit I domain"/>
    <property type="match status" value="1"/>
</dbReference>
<accession>A0A0Q3VHP1</accession>
<feature type="transmembrane region" description="Helical" evidence="1">
    <location>
        <begin position="89"/>
        <end position="109"/>
    </location>
</feature>
<feature type="transmembrane region" description="Helical" evidence="1">
    <location>
        <begin position="392"/>
        <end position="414"/>
    </location>
</feature>
<keyword evidence="1" id="KW-0812">Transmembrane</keyword>
<protein>
    <submittedName>
        <fullName evidence="2">Uncharacterized protein</fullName>
    </submittedName>
</protein>
<keyword evidence="1" id="KW-1133">Transmembrane helix</keyword>
<reference evidence="2 3" key="1">
    <citation type="submission" date="2015-09" db="EMBL/GenBank/DDBJ databases">
        <title>Genome sequencing project for genomic taxonomy and phylogenomics of Bacillus-like bacteria.</title>
        <authorList>
            <person name="Liu B."/>
            <person name="Wang J."/>
            <person name="Zhu Y."/>
            <person name="Liu G."/>
            <person name="Chen Q."/>
            <person name="Chen Z."/>
            <person name="Lan J."/>
            <person name="Che J."/>
            <person name="Ge C."/>
            <person name="Shi H."/>
            <person name="Pan Z."/>
            <person name="Liu X."/>
        </authorList>
    </citation>
    <scope>NUCLEOTIDE SEQUENCE [LARGE SCALE GENOMIC DNA]</scope>
    <source>
        <strain evidence="2 3">FJAT-18043</strain>
    </source>
</reference>
<organism evidence="2 3">
    <name type="scientific">Cytobacillus solani</name>
    <dbReference type="NCBI Taxonomy" id="1637975"/>
    <lineage>
        <taxon>Bacteria</taxon>
        <taxon>Bacillati</taxon>
        <taxon>Bacillota</taxon>
        <taxon>Bacilli</taxon>
        <taxon>Bacillales</taxon>
        <taxon>Bacillaceae</taxon>
        <taxon>Cytobacillus</taxon>
    </lineage>
</organism>
<evidence type="ECO:0000256" key="1">
    <source>
        <dbReference type="SAM" id="Phobius"/>
    </source>
</evidence>